<protein>
    <recommendedName>
        <fullName evidence="9">Homeobox-leucine zipper protein</fullName>
    </recommendedName>
    <alternativeName>
        <fullName evidence="9">HD-ZIP protein</fullName>
    </alternativeName>
    <alternativeName>
        <fullName evidence="9">Homeodomain transcription factor</fullName>
    </alternativeName>
</protein>
<keyword evidence="7 8" id="KW-0539">Nucleus</keyword>
<dbReference type="Gene3D" id="1.10.10.60">
    <property type="entry name" value="Homeodomain-like"/>
    <property type="match status" value="1"/>
</dbReference>
<dbReference type="GO" id="GO:0045893">
    <property type="term" value="P:positive regulation of DNA-templated transcription"/>
    <property type="evidence" value="ECO:0007669"/>
    <property type="project" value="TreeGrafter"/>
</dbReference>
<dbReference type="InterPro" id="IPR001356">
    <property type="entry name" value="HD"/>
</dbReference>
<dbReference type="SMART" id="SM00389">
    <property type="entry name" value="HOX"/>
    <property type="match status" value="1"/>
</dbReference>
<dbReference type="AlphaFoldDB" id="A0AA41RYI5"/>
<dbReference type="InterPro" id="IPR009057">
    <property type="entry name" value="Homeodomain-like_sf"/>
</dbReference>
<feature type="coiled-coil region" evidence="10">
    <location>
        <begin position="113"/>
        <end position="147"/>
    </location>
</feature>
<keyword evidence="3 7" id="KW-0238">DNA-binding</keyword>
<keyword evidence="10" id="KW-0175">Coiled coil</keyword>
<dbReference type="InterPro" id="IPR000047">
    <property type="entry name" value="HTH_motif"/>
</dbReference>
<evidence type="ECO:0000256" key="1">
    <source>
        <dbReference type="ARBA" id="ARBA00004123"/>
    </source>
</evidence>
<dbReference type="PROSITE" id="PS50071">
    <property type="entry name" value="HOMEOBOX_2"/>
    <property type="match status" value="1"/>
</dbReference>
<evidence type="ECO:0000313" key="14">
    <source>
        <dbReference type="Proteomes" id="UP001177140"/>
    </source>
</evidence>
<dbReference type="GO" id="GO:0043565">
    <property type="term" value="F:sequence-specific DNA binding"/>
    <property type="evidence" value="ECO:0007669"/>
    <property type="project" value="InterPro"/>
</dbReference>
<name>A0AA41RYI5_PAPNU</name>
<dbReference type="PRINTS" id="PR00031">
    <property type="entry name" value="HTHREPRESSR"/>
</dbReference>
<comment type="similarity">
    <text evidence="6 9">Belongs to the HD-ZIP homeobox family. Class I subfamily.</text>
</comment>
<dbReference type="Pfam" id="PF00046">
    <property type="entry name" value="Homeodomain"/>
    <property type="match status" value="1"/>
</dbReference>
<feature type="DNA-binding region" description="Homeobox" evidence="7">
    <location>
        <begin position="32"/>
        <end position="108"/>
    </location>
</feature>
<evidence type="ECO:0000256" key="9">
    <source>
        <dbReference type="RuleBase" id="RU369038"/>
    </source>
</evidence>
<dbReference type="GO" id="GO:0005634">
    <property type="term" value="C:nucleus"/>
    <property type="evidence" value="ECO:0007669"/>
    <property type="project" value="UniProtKB-SubCell"/>
</dbReference>
<accession>A0AA41RYI5</accession>
<evidence type="ECO:0000256" key="6">
    <source>
        <dbReference type="ARBA" id="ARBA00025748"/>
    </source>
</evidence>
<evidence type="ECO:0000256" key="10">
    <source>
        <dbReference type="SAM" id="Coils"/>
    </source>
</evidence>
<reference evidence="13" key="1">
    <citation type="submission" date="2022-03" db="EMBL/GenBank/DDBJ databases">
        <title>A functionally conserved STORR gene fusion in Papaver species that diverged 16.8 million years ago.</title>
        <authorList>
            <person name="Catania T."/>
        </authorList>
    </citation>
    <scope>NUCLEOTIDE SEQUENCE</scope>
    <source>
        <strain evidence="13">S-191538</strain>
    </source>
</reference>
<dbReference type="GO" id="GO:0000981">
    <property type="term" value="F:DNA-binding transcription factor activity, RNA polymerase II-specific"/>
    <property type="evidence" value="ECO:0007669"/>
    <property type="project" value="UniProtKB-UniRule"/>
</dbReference>
<dbReference type="Proteomes" id="UP001177140">
    <property type="component" value="Unassembled WGS sequence"/>
</dbReference>
<evidence type="ECO:0000256" key="3">
    <source>
        <dbReference type="ARBA" id="ARBA00023125"/>
    </source>
</evidence>
<dbReference type="EMBL" id="JAJJMA010063874">
    <property type="protein sequence ID" value="MCL7027046.1"/>
    <property type="molecule type" value="Genomic_DNA"/>
</dbReference>
<dbReference type="InterPro" id="IPR003106">
    <property type="entry name" value="Leu_zip_homeo"/>
</dbReference>
<dbReference type="PANTHER" id="PTHR24326">
    <property type="entry name" value="HOMEOBOX-LEUCINE ZIPPER PROTEIN"/>
    <property type="match status" value="1"/>
</dbReference>
<gene>
    <name evidence="13" type="ORF">MKW94_029998</name>
</gene>
<evidence type="ECO:0000256" key="5">
    <source>
        <dbReference type="ARBA" id="ARBA00023163"/>
    </source>
</evidence>
<comment type="caution">
    <text evidence="13">The sequence shown here is derived from an EMBL/GenBank/DDBJ whole genome shotgun (WGS) entry which is preliminary data.</text>
</comment>
<dbReference type="PANTHER" id="PTHR24326:SF591">
    <property type="entry name" value="HOMEOBOX-LEUCINE ZIPPER PROTEIN ATHB-51-RELATED"/>
    <property type="match status" value="1"/>
</dbReference>
<evidence type="ECO:0000259" key="12">
    <source>
        <dbReference type="PROSITE" id="PS50071"/>
    </source>
</evidence>
<organism evidence="13 14">
    <name type="scientific">Papaver nudicaule</name>
    <name type="common">Iceland poppy</name>
    <dbReference type="NCBI Taxonomy" id="74823"/>
    <lineage>
        <taxon>Eukaryota</taxon>
        <taxon>Viridiplantae</taxon>
        <taxon>Streptophyta</taxon>
        <taxon>Embryophyta</taxon>
        <taxon>Tracheophyta</taxon>
        <taxon>Spermatophyta</taxon>
        <taxon>Magnoliopsida</taxon>
        <taxon>Ranunculales</taxon>
        <taxon>Papaveraceae</taxon>
        <taxon>Papaveroideae</taxon>
        <taxon>Papaver</taxon>
    </lineage>
</organism>
<keyword evidence="14" id="KW-1185">Reference proteome</keyword>
<feature type="domain" description="Homeobox" evidence="12">
    <location>
        <begin position="30"/>
        <end position="107"/>
    </location>
</feature>
<evidence type="ECO:0000256" key="2">
    <source>
        <dbReference type="ARBA" id="ARBA00023015"/>
    </source>
</evidence>
<dbReference type="CDD" id="cd00086">
    <property type="entry name" value="homeodomain"/>
    <property type="match status" value="1"/>
</dbReference>
<keyword evidence="4 7" id="KW-0371">Homeobox</keyword>
<dbReference type="InterPro" id="IPR045224">
    <property type="entry name" value="HDZip_class_I_plant"/>
</dbReference>
<evidence type="ECO:0000256" key="7">
    <source>
        <dbReference type="PROSITE-ProRule" id="PRU00108"/>
    </source>
</evidence>
<feature type="non-terminal residue" evidence="13">
    <location>
        <position position="1"/>
    </location>
</feature>
<evidence type="ECO:0000256" key="4">
    <source>
        <dbReference type="ARBA" id="ARBA00023155"/>
    </source>
</evidence>
<evidence type="ECO:0000256" key="11">
    <source>
        <dbReference type="SAM" id="MobiDB-lite"/>
    </source>
</evidence>
<comment type="subcellular location">
    <subcellularLocation>
        <location evidence="1 7 8">Nucleus</location>
    </subcellularLocation>
</comment>
<sequence length="222" mass="25745">EMMKLWSTGENECTPENGVGGHEANINNQVEMRRRKIRLSSEQVDALERSFQEEIELEQQPGVTPDERKNKVKLEPKKKMKLCRELGLHPRQVAIWFQNRRARLKAKKIEHLYDVLKKDFETVSRENQHLQQEVMKLKSKLKDRESMLDSIGYITQVSPTGEDQNKFAAESISTRRVNIQSSNDIQLGGTNNISECNTYLFGEEKFYSTSSLPCWDVSFSHP</sequence>
<evidence type="ECO:0000256" key="8">
    <source>
        <dbReference type="RuleBase" id="RU000682"/>
    </source>
</evidence>
<dbReference type="Pfam" id="PF02183">
    <property type="entry name" value="HALZ"/>
    <property type="match status" value="1"/>
</dbReference>
<proteinExistence type="inferred from homology"/>
<feature type="region of interest" description="Disordered" evidence="11">
    <location>
        <begin position="1"/>
        <end position="23"/>
    </location>
</feature>
<keyword evidence="5 9" id="KW-0804">Transcription</keyword>
<dbReference type="SUPFAM" id="SSF46689">
    <property type="entry name" value="Homeodomain-like"/>
    <property type="match status" value="1"/>
</dbReference>
<keyword evidence="2 9" id="KW-0805">Transcription regulation</keyword>
<comment type="function">
    <text evidence="9">Transcription factor.</text>
</comment>
<evidence type="ECO:0000313" key="13">
    <source>
        <dbReference type="EMBL" id="MCL7027046.1"/>
    </source>
</evidence>